<reference evidence="1" key="1">
    <citation type="submission" date="2023-11" db="EMBL/GenBank/DDBJ databases">
        <authorList>
            <person name="De Vega J J."/>
            <person name="De Vega J J."/>
        </authorList>
    </citation>
    <scope>NUCLEOTIDE SEQUENCE</scope>
</reference>
<evidence type="ECO:0000313" key="1">
    <source>
        <dbReference type="EMBL" id="CAK5275072.1"/>
    </source>
</evidence>
<accession>A0AAD2HJA3</accession>
<dbReference type="Proteomes" id="UP001295794">
    <property type="component" value="Unassembled WGS sequence"/>
</dbReference>
<sequence length="93" mass="10075">PQQTIQAQNLDFFLFQTNGVGKSGMKGSRHESGRSSTRRGEIRGIIRGIARPGSCPKTFSTAQRFGESNESPATVLRLTHVQGSSSIQITDVI</sequence>
<proteinExistence type="predicted"/>
<feature type="non-terminal residue" evidence="1">
    <location>
        <position position="1"/>
    </location>
</feature>
<name>A0AAD2HJA3_9AGAR</name>
<dbReference type="EMBL" id="CAVNYO010000405">
    <property type="protein sequence ID" value="CAK5275072.1"/>
    <property type="molecule type" value="Genomic_DNA"/>
</dbReference>
<protein>
    <submittedName>
        <fullName evidence="1">Uncharacterized protein</fullName>
    </submittedName>
</protein>
<keyword evidence="2" id="KW-1185">Reference proteome</keyword>
<dbReference type="AlphaFoldDB" id="A0AAD2HJA3"/>
<evidence type="ECO:0000313" key="2">
    <source>
        <dbReference type="Proteomes" id="UP001295794"/>
    </source>
</evidence>
<comment type="caution">
    <text evidence="1">The sequence shown here is derived from an EMBL/GenBank/DDBJ whole genome shotgun (WGS) entry which is preliminary data.</text>
</comment>
<gene>
    <name evidence="1" type="ORF">MYCIT1_LOCUS22615</name>
</gene>
<feature type="non-terminal residue" evidence="1">
    <location>
        <position position="93"/>
    </location>
</feature>
<organism evidence="1 2">
    <name type="scientific">Mycena citricolor</name>
    <dbReference type="NCBI Taxonomy" id="2018698"/>
    <lineage>
        <taxon>Eukaryota</taxon>
        <taxon>Fungi</taxon>
        <taxon>Dikarya</taxon>
        <taxon>Basidiomycota</taxon>
        <taxon>Agaricomycotina</taxon>
        <taxon>Agaricomycetes</taxon>
        <taxon>Agaricomycetidae</taxon>
        <taxon>Agaricales</taxon>
        <taxon>Marasmiineae</taxon>
        <taxon>Mycenaceae</taxon>
        <taxon>Mycena</taxon>
    </lineage>
</organism>